<dbReference type="AlphaFoldDB" id="A0A9W9WQQ6"/>
<reference evidence="1" key="1">
    <citation type="submission" date="2022-12" db="EMBL/GenBank/DDBJ databases">
        <authorList>
            <person name="Petersen C."/>
        </authorList>
    </citation>
    <scope>NUCLEOTIDE SEQUENCE</scope>
    <source>
        <strain evidence="1">IBT 30728</strain>
    </source>
</reference>
<dbReference type="EMBL" id="JAPWDQ010000013">
    <property type="protein sequence ID" value="KAJ5471942.1"/>
    <property type="molecule type" value="Genomic_DNA"/>
</dbReference>
<dbReference type="Proteomes" id="UP001148312">
    <property type="component" value="Unassembled WGS sequence"/>
</dbReference>
<sequence>MSGVGEAAAAIAIVNLGLQVSKHALHYGTEVYGASDEAAKIQEQVRIICLYFAALNELRANQTSGSSSKVHTFILMFFKQCDMHLKALWRTLLTACHMPMDTAIDGVLRISCYRKLLWPCNKKRLHESLNCLKELKEDAFKILLLLGLLQRPRSGFVARLTAGIERSTEKIAQLWSEVKIKYSPGAESGKVQSLEDLQSWVPGAGPRNLPEVMALALGGPRFLLRATSEDMEARYIRETAERDFQELLSWEEANPPRLSQSQIDQALNEIQHADGVEDVADGDHL</sequence>
<name>A0A9W9WQQ6_9EURO</name>
<dbReference type="RefSeq" id="XP_056786488.1">
    <property type="nucleotide sequence ID" value="XM_056938106.1"/>
</dbReference>
<evidence type="ECO:0000313" key="1">
    <source>
        <dbReference type="EMBL" id="KAJ5471942.1"/>
    </source>
</evidence>
<protein>
    <submittedName>
        <fullName evidence="1">Uncharacterized protein</fullName>
    </submittedName>
</protein>
<dbReference type="GeneID" id="81628356"/>
<comment type="caution">
    <text evidence="1">The sequence shown here is derived from an EMBL/GenBank/DDBJ whole genome shotgun (WGS) entry which is preliminary data.</text>
</comment>
<accession>A0A9W9WQQ6</accession>
<reference evidence="1" key="2">
    <citation type="journal article" date="2023" name="IMA Fungus">
        <title>Comparative genomic study of the Penicillium genus elucidates a diverse pangenome and 15 lateral gene transfer events.</title>
        <authorList>
            <person name="Petersen C."/>
            <person name="Sorensen T."/>
            <person name="Nielsen M.R."/>
            <person name="Sondergaard T.E."/>
            <person name="Sorensen J.L."/>
            <person name="Fitzpatrick D.A."/>
            <person name="Frisvad J.C."/>
            <person name="Nielsen K.L."/>
        </authorList>
    </citation>
    <scope>NUCLEOTIDE SEQUENCE</scope>
    <source>
        <strain evidence="1">IBT 30728</strain>
    </source>
</reference>
<gene>
    <name evidence="1" type="ORF">N7539_008511</name>
</gene>
<organism evidence="1 2">
    <name type="scientific">Penicillium diatomitis</name>
    <dbReference type="NCBI Taxonomy" id="2819901"/>
    <lineage>
        <taxon>Eukaryota</taxon>
        <taxon>Fungi</taxon>
        <taxon>Dikarya</taxon>
        <taxon>Ascomycota</taxon>
        <taxon>Pezizomycotina</taxon>
        <taxon>Eurotiomycetes</taxon>
        <taxon>Eurotiomycetidae</taxon>
        <taxon>Eurotiales</taxon>
        <taxon>Aspergillaceae</taxon>
        <taxon>Penicillium</taxon>
    </lineage>
</organism>
<proteinExistence type="predicted"/>
<evidence type="ECO:0000313" key="2">
    <source>
        <dbReference type="Proteomes" id="UP001148312"/>
    </source>
</evidence>
<keyword evidence="2" id="KW-1185">Reference proteome</keyword>